<dbReference type="Pfam" id="PF11863">
    <property type="entry name" value="DUF3383"/>
    <property type="match status" value="1"/>
</dbReference>
<reference evidence="2 3" key="1">
    <citation type="submission" date="2020-06" db="EMBL/GenBank/DDBJ databases">
        <title>Complete genome of Paenibacillus barcinonensis KACC11450.</title>
        <authorList>
            <person name="Kim M."/>
            <person name="Park Y.-J."/>
            <person name="Shin J.-H."/>
        </authorList>
    </citation>
    <scope>NUCLEOTIDE SEQUENCE [LARGE SCALE GENOMIC DNA]</scope>
    <source>
        <strain evidence="2 3">KACC11450</strain>
    </source>
</reference>
<dbReference type="Proteomes" id="UP000509327">
    <property type="component" value="Chromosome"/>
</dbReference>
<evidence type="ECO:0000313" key="2">
    <source>
        <dbReference type="EMBL" id="QKS59399.1"/>
    </source>
</evidence>
<dbReference type="EMBL" id="CP054614">
    <property type="protein sequence ID" value="QKS59343.1"/>
    <property type="molecule type" value="Genomic_DNA"/>
</dbReference>
<evidence type="ECO:0000313" key="1">
    <source>
        <dbReference type="EMBL" id="QKS59343.1"/>
    </source>
</evidence>
<gene>
    <name evidence="1" type="ORF">HUB98_26160</name>
    <name evidence="2" type="ORF">HUB98_26480</name>
</gene>
<accession>A0ABX6QB48</accession>
<dbReference type="EMBL" id="CP054614">
    <property type="protein sequence ID" value="QKS59399.1"/>
    <property type="molecule type" value="Genomic_DNA"/>
</dbReference>
<sequence length="341" mass="38032">MWKELSHLAKDVNVIIEIETPTPRLGFGKPLILGSATAGKPYKTYTELSSVKLDYAETTEEYKAAYALLNQGDDSPAEIAIACQKTGTEPESIDDVLGRLWKEDWYFLITTTTLQADVDEFAAAIEQNNSREYFTRSSTLADVALLLAENYSRTTVFYHTDISNYPEAALIGRVGSAPVGSVTWKFKYLQGITPLDITDTELREIHTAGAITYVTKAGQNQTSEGKTLSGEWIDVIHSKDYIRFNIEYAIQRLFAKTKKVSFTDTGIAQLESETRTVLQQGFNQGIIAADENDQPMYGTTFQTRAQTDPADRAKRIYNGGSFWFDLAGAIHETTIRGLIRK</sequence>
<dbReference type="InterPro" id="IPR021808">
    <property type="entry name" value="DUF3383"/>
</dbReference>
<name>A0ABX6QB48_PAEBA</name>
<keyword evidence="3" id="KW-1185">Reference proteome</keyword>
<proteinExistence type="predicted"/>
<evidence type="ECO:0000313" key="3">
    <source>
        <dbReference type="Proteomes" id="UP000509327"/>
    </source>
</evidence>
<organism evidence="2 3">
    <name type="scientific">Paenibacillus barcinonensis</name>
    <dbReference type="NCBI Taxonomy" id="198119"/>
    <lineage>
        <taxon>Bacteria</taxon>
        <taxon>Bacillati</taxon>
        <taxon>Bacillota</taxon>
        <taxon>Bacilli</taxon>
        <taxon>Bacillales</taxon>
        <taxon>Paenibacillaceae</taxon>
        <taxon>Paenibacillus</taxon>
    </lineage>
</organism>
<protein>
    <submittedName>
        <fullName evidence="2">DUF3383 family protein</fullName>
    </submittedName>
</protein>